<dbReference type="EMBL" id="CATQJA010001690">
    <property type="protein sequence ID" value="CAJ0568249.1"/>
    <property type="molecule type" value="Genomic_DNA"/>
</dbReference>
<dbReference type="PANTHER" id="PTHR15749:SF4">
    <property type="entry name" value="FANCONI-ASSOCIATED NUCLEASE 1"/>
    <property type="match status" value="1"/>
</dbReference>
<dbReference type="GO" id="GO:0036297">
    <property type="term" value="P:interstrand cross-link repair"/>
    <property type="evidence" value="ECO:0007669"/>
    <property type="project" value="InterPro"/>
</dbReference>
<dbReference type="GO" id="GO:0070336">
    <property type="term" value="F:flap-structured DNA binding"/>
    <property type="evidence" value="ECO:0007669"/>
    <property type="project" value="TreeGrafter"/>
</dbReference>
<dbReference type="GO" id="GO:0004528">
    <property type="term" value="F:phosphodiesterase I activity"/>
    <property type="evidence" value="ECO:0007669"/>
    <property type="project" value="UniProtKB-EC"/>
</dbReference>
<keyword evidence="8" id="KW-0234">DNA repair</keyword>
<keyword evidence="7 8" id="KW-0464">Manganese</keyword>
<keyword evidence="8" id="KW-0227">DNA damage</keyword>
<dbReference type="Gene3D" id="3.40.1350.10">
    <property type="match status" value="1"/>
</dbReference>
<dbReference type="PANTHER" id="PTHR15749">
    <property type="entry name" value="FANCONI-ASSOCIATED NUCLEASE 1"/>
    <property type="match status" value="1"/>
</dbReference>
<protein>
    <recommendedName>
        <fullName evidence="8">Fanconi-associated nuclease</fullName>
        <ecNumber evidence="8">3.1.4.1</ecNumber>
    </recommendedName>
</protein>
<dbReference type="InterPro" id="IPR049126">
    <property type="entry name" value="FAN1-like_TPR"/>
</dbReference>
<evidence type="ECO:0000256" key="2">
    <source>
        <dbReference type="ARBA" id="ARBA00005533"/>
    </source>
</evidence>
<dbReference type="Pfam" id="PF08774">
    <property type="entry name" value="VRR_NUC"/>
    <property type="match status" value="1"/>
</dbReference>
<dbReference type="GO" id="GO:0017108">
    <property type="term" value="F:5'-flap endonuclease activity"/>
    <property type="evidence" value="ECO:0007669"/>
    <property type="project" value="TreeGrafter"/>
</dbReference>
<dbReference type="InterPro" id="IPR033315">
    <property type="entry name" value="Fan1-like"/>
</dbReference>
<evidence type="ECO:0000313" key="11">
    <source>
        <dbReference type="Proteomes" id="UP001177023"/>
    </source>
</evidence>
<comment type="subcellular location">
    <subcellularLocation>
        <location evidence="8">Nucleus</location>
    </subcellularLocation>
</comment>
<comment type="cofactor">
    <cofactor evidence="8">
        <name>Mg(2+)</name>
        <dbReference type="ChEBI" id="CHEBI:18420"/>
    </cofactor>
    <cofactor evidence="8">
        <name>Mn(2+)</name>
        <dbReference type="ChEBI" id="CHEBI:29035"/>
    </cofactor>
</comment>
<keyword evidence="11" id="KW-1185">Reference proteome</keyword>
<reference evidence="10" key="1">
    <citation type="submission" date="2023-06" db="EMBL/GenBank/DDBJ databases">
        <authorList>
            <person name="Delattre M."/>
        </authorList>
    </citation>
    <scope>NUCLEOTIDE SEQUENCE</scope>
    <source>
        <strain evidence="10">AF72</strain>
    </source>
</reference>
<dbReference type="GO" id="GO:0005634">
    <property type="term" value="C:nucleus"/>
    <property type="evidence" value="ECO:0007669"/>
    <property type="project" value="UniProtKB-SubCell"/>
</dbReference>
<evidence type="ECO:0000256" key="1">
    <source>
        <dbReference type="ARBA" id="ARBA00000983"/>
    </source>
</evidence>
<proteinExistence type="inferred from homology"/>
<keyword evidence="6 8" id="KW-0460">Magnesium</keyword>
<keyword evidence="4 8" id="KW-0479">Metal-binding</keyword>
<evidence type="ECO:0000256" key="7">
    <source>
        <dbReference type="ARBA" id="ARBA00023211"/>
    </source>
</evidence>
<evidence type="ECO:0000256" key="5">
    <source>
        <dbReference type="ARBA" id="ARBA00022801"/>
    </source>
</evidence>
<evidence type="ECO:0000259" key="9">
    <source>
        <dbReference type="SMART" id="SM00990"/>
    </source>
</evidence>
<dbReference type="Proteomes" id="UP001177023">
    <property type="component" value="Unassembled WGS sequence"/>
</dbReference>
<dbReference type="EC" id="3.1.4.1" evidence="8"/>
<dbReference type="SMART" id="SM00990">
    <property type="entry name" value="VRR_NUC"/>
    <property type="match status" value="1"/>
</dbReference>
<keyword evidence="3 8" id="KW-0540">Nuclease</keyword>
<evidence type="ECO:0000313" key="10">
    <source>
        <dbReference type="EMBL" id="CAJ0568249.1"/>
    </source>
</evidence>
<dbReference type="GO" id="GO:0046872">
    <property type="term" value="F:metal ion binding"/>
    <property type="evidence" value="ECO:0007669"/>
    <property type="project" value="UniProtKB-KW"/>
</dbReference>
<name>A0AA36CH20_9BILA</name>
<gene>
    <name evidence="10" type="ORF">MSPICULIGERA_LOCUS6774</name>
</gene>
<keyword evidence="5 8" id="KW-0378">Hydrolase</keyword>
<evidence type="ECO:0000256" key="6">
    <source>
        <dbReference type="ARBA" id="ARBA00022842"/>
    </source>
</evidence>
<comment type="function">
    <text evidence="8">Nuclease required for the repair of DNA interstrand cross-links (ICL). Acts as a 5'-3' exonuclease that anchors at a cut end of DNA and cleaves DNA successively at every third nucleotide, allowing to excise an ICL from one strand through flanking incisions.</text>
</comment>
<feature type="domain" description="VRR-NUC" evidence="9">
    <location>
        <begin position="234"/>
        <end position="330"/>
    </location>
</feature>
<evidence type="ECO:0000256" key="4">
    <source>
        <dbReference type="ARBA" id="ARBA00022723"/>
    </source>
</evidence>
<sequence length="334" mass="38206">MEAQIILLAAEGRHDAIAEVADQAAAQLHDCIEKEAQIFRKATALPEGLRRFTPFWVWVRCLAHGAVALEKLKKFEGATVTYQNLLRNKDLVHFCVHERGIWWDRLALNLHSHLNLKDDAAEACQQGIDDELVLDKERLMLQDRLSKLTKGLHCEGTIWHLMLGLLFYDIIYSHEYKDVWLSELQAAPIDLNYRDLYERRKSSFDDRLCWLKKATAEEYTSFALERLTEFAQSADDFAGSDPAIYSPEVLMDFCQVLTGQLLSAICGRVLKDRRNTRSGFPDLTVWDAATGRLAVVEVKGPGDRLSTKQRLWLDFFTNNGVRAEVCYVSAIREK</sequence>
<dbReference type="AlphaFoldDB" id="A0AA36CH20"/>
<comment type="catalytic activity">
    <reaction evidence="1 8">
        <text>Hydrolytically removes 5'-nucleotides successively from the 3'-hydroxy termini of 3'-hydroxy-terminated oligonucleotides.</text>
        <dbReference type="EC" id="3.1.4.1"/>
    </reaction>
</comment>
<evidence type="ECO:0000256" key="3">
    <source>
        <dbReference type="ARBA" id="ARBA00022722"/>
    </source>
</evidence>
<evidence type="ECO:0000256" key="8">
    <source>
        <dbReference type="RuleBase" id="RU365033"/>
    </source>
</evidence>
<dbReference type="GO" id="GO:0008409">
    <property type="term" value="F:5'-3' exonuclease activity"/>
    <property type="evidence" value="ECO:0007669"/>
    <property type="project" value="TreeGrafter"/>
</dbReference>
<dbReference type="InterPro" id="IPR014883">
    <property type="entry name" value="VRR_NUC"/>
</dbReference>
<comment type="caution">
    <text evidence="10">The sequence shown here is derived from an EMBL/GenBank/DDBJ whole genome shotgun (WGS) entry which is preliminary data.</text>
</comment>
<keyword evidence="8" id="KW-0539">Nucleus</keyword>
<dbReference type="Pfam" id="PF21170">
    <property type="entry name" value="FAN1_TPR"/>
    <property type="match status" value="1"/>
</dbReference>
<feature type="non-terminal residue" evidence="10">
    <location>
        <position position="1"/>
    </location>
</feature>
<comment type="similarity">
    <text evidence="2 8">Belongs to the FAN1 family.</text>
</comment>
<dbReference type="InterPro" id="IPR011856">
    <property type="entry name" value="tRNA_endonuc-like_dom_sf"/>
</dbReference>
<organism evidence="10 11">
    <name type="scientific">Mesorhabditis spiculigera</name>
    <dbReference type="NCBI Taxonomy" id="96644"/>
    <lineage>
        <taxon>Eukaryota</taxon>
        <taxon>Metazoa</taxon>
        <taxon>Ecdysozoa</taxon>
        <taxon>Nematoda</taxon>
        <taxon>Chromadorea</taxon>
        <taxon>Rhabditida</taxon>
        <taxon>Rhabditina</taxon>
        <taxon>Rhabditomorpha</taxon>
        <taxon>Rhabditoidea</taxon>
        <taxon>Rhabditidae</taxon>
        <taxon>Mesorhabditinae</taxon>
        <taxon>Mesorhabditis</taxon>
    </lineage>
</organism>
<accession>A0AA36CH20</accession>